<evidence type="ECO:0000259" key="6">
    <source>
        <dbReference type="PROSITE" id="PS51007"/>
    </source>
</evidence>
<dbReference type="SUPFAM" id="SSF46626">
    <property type="entry name" value="Cytochrome c"/>
    <property type="match status" value="1"/>
</dbReference>
<dbReference type="AlphaFoldDB" id="A0A2T5BEN2"/>
<name>A0A2T5BEN2_MYCDI</name>
<evidence type="ECO:0000313" key="8">
    <source>
        <dbReference type="Proteomes" id="UP000241247"/>
    </source>
</evidence>
<evidence type="ECO:0000256" key="1">
    <source>
        <dbReference type="ARBA" id="ARBA00022617"/>
    </source>
</evidence>
<dbReference type="Gene3D" id="1.10.760.10">
    <property type="entry name" value="Cytochrome c-like domain"/>
    <property type="match status" value="1"/>
</dbReference>
<sequence length="136" mass="14165">MPTVSAWYRIAGVVLIGVASMLVAVIVYSAKERSKHQAMAMAMTGGDPALAPPIFRRYGCGGCHTIPGIPGADGKVGPPLQGLSQRVYIGGVANNSAENLVAWIVMPQQFSPNCAMPATGVSAAEARHLAAYLYAH</sequence>
<dbReference type="Pfam" id="PF00034">
    <property type="entry name" value="Cytochrom_C"/>
    <property type="match status" value="1"/>
</dbReference>
<feature type="transmembrane region" description="Helical" evidence="5">
    <location>
        <begin position="6"/>
        <end position="30"/>
    </location>
</feature>
<keyword evidence="3 4" id="KW-0408">Iron</keyword>
<keyword evidence="1 4" id="KW-0349">Heme</keyword>
<keyword evidence="5" id="KW-1133">Transmembrane helix</keyword>
<keyword evidence="8" id="KW-1185">Reference proteome</keyword>
<evidence type="ECO:0000256" key="2">
    <source>
        <dbReference type="ARBA" id="ARBA00022723"/>
    </source>
</evidence>
<accession>A0A2T5BEN2</accession>
<dbReference type="GO" id="GO:0020037">
    <property type="term" value="F:heme binding"/>
    <property type="evidence" value="ECO:0007669"/>
    <property type="project" value="InterPro"/>
</dbReference>
<organism evidence="7 8">
    <name type="scientific">Mycoplana dimorpha</name>
    <dbReference type="NCBI Taxonomy" id="28320"/>
    <lineage>
        <taxon>Bacteria</taxon>
        <taxon>Pseudomonadati</taxon>
        <taxon>Pseudomonadota</taxon>
        <taxon>Alphaproteobacteria</taxon>
        <taxon>Hyphomicrobiales</taxon>
        <taxon>Rhizobiaceae</taxon>
        <taxon>Mycoplana</taxon>
    </lineage>
</organism>
<evidence type="ECO:0000256" key="5">
    <source>
        <dbReference type="SAM" id="Phobius"/>
    </source>
</evidence>
<gene>
    <name evidence="7" type="ORF">C7449_102193</name>
</gene>
<reference evidence="7 8" key="1">
    <citation type="submission" date="2018-04" db="EMBL/GenBank/DDBJ databases">
        <title>Genomic Encyclopedia of Type Strains, Phase IV (KMG-IV): sequencing the most valuable type-strain genomes for metagenomic binning, comparative biology and taxonomic classification.</title>
        <authorList>
            <person name="Goeker M."/>
        </authorList>
    </citation>
    <scope>NUCLEOTIDE SEQUENCE [LARGE SCALE GENOMIC DNA]</scope>
    <source>
        <strain evidence="7 8">DSM 7138</strain>
    </source>
</reference>
<dbReference type="GO" id="GO:0009055">
    <property type="term" value="F:electron transfer activity"/>
    <property type="evidence" value="ECO:0007669"/>
    <property type="project" value="InterPro"/>
</dbReference>
<keyword evidence="5" id="KW-0812">Transmembrane</keyword>
<evidence type="ECO:0000256" key="3">
    <source>
        <dbReference type="ARBA" id="ARBA00023004"/>
    </source>
</evidence>
<dbReference type="InterPro" id="IPR036909">
    <property type="entry name" value="Cyt_c-like_dom_sf"/>
</dbReference>
<dbReference type="InterPro" id="IPR009056">
    <property type="entry name" value="Cyt_c-like_dom"/>
</dbReference>
<keyword evidence="5" id="KW-0472">Membrane</keyword>
<dbReference type="EMBL" id="PZZZ01000002">
    <property type="protein sequence ID" value="PTM97323.1"/>
    <property type="molecule type" value="Genomic_DNA"/>
</dbReference>
<proteinExistence type="predicted"/>
<keyword evidence="2 4" id="KW-0479">Metal-binding</keyword>
<dbReference type="Proteomes" id="UP000241247">
    <property type="component" value="Unassembled WGS sequence"/>
</dbReference>
<evidence type="ECO:0000256" key="4">
    <source>
        <dbReference type="PROSITE-ProRule" id="PRU00433"/>
    </source>
</evidence>
<protein>
    <submittedName>
        <fullName evidence="7">Cytochrome c2</fullName>
    </submittedName>
</protein>
<dbReference type="PROSITE" id="PS51007">
    <property type="entry name" value="CYTC"/>
    <property type="match status" value="1"/>
</dbReference>
<feature type="domain" description="Cytochrome c" evidence="6">
    <location>
        <begin position="46"/>
        <end position="136"/>
    </location>
</feature>
<comment type="caution">
    <text evidence="7">The sequence shown here is derived from an EMBL/GenBank/DDBJ whole genome shotgun (WGS) entry which is preliminary data.</text>
</comment>
<evidence type="ECO:0000313" key="7">
    <source>
        <dbReference type="EMBL" id="PTM97323.1"/>
    </source>
</evidence>
<dbReference type="GO" id="GO:0046872">
    <property type="term" value="F:metal ion binding"/>
    <property type="evidence" value="ECO:0007669"/>
    <property type="project" value="UniProtKB-KW"/>
</dbReference>
<dbReference type="OrthoDB" id="9794982at2"/>